<keyword evidence="16" id="KW-0443">Lipid metabolism</keyword>
<dbReference type="InterPro" id="IPR017972">
    <property type="entry name" value="Cyt_P450_CS"/>
</dbReference>
<dbReference type="Proteomes" id="UP000438429">
    <property type="component" value="Unassembled WGS sequence"/>
</dbReference>
<evidence type="ECO:0000256" key="8">
    <source>
        <dbReference type="ARBA" id="ARBA00022723"/>
    </source>
</evidence>
<dbReference type="GO" id="GO:0102033">
    <property type="term" value="F:long-chain fatty acid omega-hydroxylase activity"/>
    <property type="evidence" value="ECO:0007669"/>
    <property type="project" value="UniProtKB-EC"/>
</dbReference>
<dbReference type="PRINTS" id="PR00385">
    <property type="entry name" value="P450"/>
</dbReference>
<comment type="similarity">
    <text evidence="5">Belongs to the cytochrome P450 family.</text>
</comment>
<evidence type="ECO:0000256" key="19">
    <source>
        <dbReference type="ARBA" id="ARBA00049206"/>
    </source>
</evidence>
<evidence type="ECO:0000256" key="11">
    <source>
        <dbReference type="ARBA" id="ARBA00022848"/>
    </source>
</evidence>
<comment type="catalytic activity">
    <reaction evidence="20">
        <text>(5Z,8Z,11Z,14Z)-eicosatetraenoate + reduced [NADPH--hemoprotein reductase] + O2 = 20-hydroxy-(5Z,8Z,11Z,14Z)-eicosatetraenoate + oxidized [NADPH--hemoprotein reductase] + H2O + H(+)</text>
        <dbReference type="Rhea" id="RHEA:39755"/>
        <dbReference type="Rhea" id="RHEA-COMP:11964"/>
        <dbReference type="Rhea" id="RHEA-COMP:11965"/>
        <dbReference type="ChEBI" id="CHEBI:15377"/>
        <dbReference type="ChEBI" id="CHEBI:15378"/>
        <dbReference type="ChEBI" id="CHEBI:15379"/>
        <dbReference type="ChEBI" id="CHEBI:32395"/>
        <dbReference type="ChEBI" id="CHEBI:57618"/>
        <dbReference type="ChEBI" id="CHEBI:58210"/>
        <dbReference type="ChEBI" id="CHEBI:76624"/>
    </reaction>
    <physiologicalReaction direction="left-to-right" evidence="20">
        <dbReference type="Rhea" id="RHEA:39756"/>
    </physiologicalReaction>
</comment>
<dbReference type="InterPro" id="IPR008069">
    <property type="entry name" value="Cyt_P450_E_grp-I_CYP2D-like"/>
</dbReference>
<keyword evidence="9" id="KW-0999">Mitochondrion inner membrane</keyword>
<dbReference type="InterPro" id="IPR002401">
    <property type="entry name" value="Cyt_P450_E_grp-I"/>
</dbReference>
<keyword evidence="14 27" id="KW-0408">Iron</keyword>
<keyword evidence="15" id="KW-0503">Monooxygenase</keyword>
<evidence type="ECO:0000256" key="13">
    <source>
        <dbReference type="ARBA" id="ARBA00023002"/>
    </source>
</evidence>
<keyword evidence="6 27" id="KW-0349">Heme</keyword>
<comment type="catalytic activity">
    <reaction evidence="21">
        <text>N-[(5Z,8Z,11Z,14Z)-eicosatetraenoyl]-serotonin + reduced [NADPH--hemoprotein reductase] + O2 = 2-oxo-N-[(5Z,8Z,11Z,14Z)-eicosatetraenoyl]-serotonin + oxidized [NADPH--hemoprotein reductase] + H2O + H(+)</text>
        <dbReference type="Rhea" id="RHEA:50296"/>
        <dbReference type="Rhea" id="RHEA-COMP:11964"/>
        <dbReference type="Rhea" id="RHEA-COMP:11965"/>
        <dbReference type="ChEBI" id="CHEBI:15377"/>
        <dbReference type="ChEBI" id="CHEBI:15378"/>
        <dbReference type="ChEBI" id="CHEBI:15379"/>
        <dbReference type="ChEBI" id="CHEBI:57618"/>
        <dbReference type="ChEBI" id="CHEBI:58210"/>
        <dbReference type="ChEBI" id="CHEBI:132255"/>
        <dbReference type="ChEBI" id="CHEBI:132256"/>
    </reaction>
    <physiologicalReaction direction="left-to-right" evidence="21">
        <dbReference type="Rhea" id="RHEA:50297"/>
    </physiologicalReaction>
</comment>
<keyword evidence="18 28" id="KW-0472">Membrane</keyword>
<keyword evidence="12 28" id="KW-1133">Transmembrane helix</keyword>
<evidence type="ECO:0000256" key="17">
    <source>
        <dbReference type="ARBA" id="ARBA00023128"/>
    </source>
</evidence>
<dbReference type="FunFam" id="1.10.630.10:FF:000017">
    <property type="entry name" value="cytochrome P450 2U1 isoform X1"/>
    <property type="match status" value="1"/>
</dbReference>
<evidence type="ECO:0000256" key="5">
    <source>
        <dbReference type="ARBA" id="ARBA00010617"/>
    </source>
</evidence>
<dbReference type="GO" id="GO:0020037">
    <property type="term" value="F:heme binding"/>
    <property type="evidence" value="ECO:0007669"/>
    <property type="project" value="InterPro"/>
</dbReference>
<dbReference type="FunFam" id="1.10.630.10:FF:000010">
    <property type="entry name" value="cytochrome P450 2W1 isoform X2"/>
    <property type="match status" value="1"/>
</dbReference>
<evidence type="ECO:0000313" key="29">
    <source>
        <dbReference type="EMBL" id="KAF0023918.1"/>
    </source>
</evidence>
<dbReference type="GO" id="GO:0006629">
    <property type="term" value="P:lipid metabolic process"/>
    <property type="evidence" value="ECO:0007669"/>
    <property type="project" value="UniProtKB-KW"/>
</dbReference>
<dbReference type="SUPFAM" id="SSF48264">
    <property type="entry name" value="Cytochrome P450"/>
    <property type="match status" value="2"/>
</dbReference>
<comment type="cofactor">
    <cofactor evidence="1 27">
        <name>heme</name>
        <dbReference type="ChEBI" id="CHEBI:30413"/>
    </cofactor>
</comment>
<dbReference type="InterPro" id="IPR001128">
    <property type="entry name" value="Cyt_P450"/>
</dbReference>
<comment type="function">
    <text evidence="23">A cytochrome P450 monooxygenase involved in the metabolism of arachidonic acid and its conjugates. Mechanistically, uses molecular oxygen inserting one oxygen atom into a substrate, and reducing the second into a water molecule, with two electrons provided by NADPH via cytochrome P450 reductase (CPR; NADPH-ferrihemoprotein reductase). Acts as an omega and omega-1 hydroxylase for arachidonic acid and possibly for other long chain fatty acids. May modulate the arachidonic acid signaling pathway and play a role in other fatty acid signaling processes. May down-regulate the biological activities of N-arachidonoyl-serotonin, an endocannabinoid that has anti-nociceptive effects through inhibition of fatty acid amide hydrolase FAAH, TRPV1 receptor and T-type calcium channels. Catalyzes C-2 oxidation of the indole ring of N-arachidonoyl-serotonin forming a less active product 2-oxo-N-arachidonoyl-serotonin.</text>
</comment>
<dbReference type="PRINTS" id="PR00463">
    <property type="entry name" value="EP450I"/>
</dbReference>
<name>A0A6A4RV64_SCOMX</name>
<evidence type="ECO:0000256" key="3">
    <source>
        <dbReference type="ARBA" id="ARBA00004448"/>
    </source>
</evidence>
<dbReference type="GO" id="GO:0005789">
    <property type="term" value="C:endoplasmic reticulum membrane"/>
    <property type="evidence" value="ECO:0007669"/>
    <property type="project" value="UniProtKB-SubCell"/>
</dbReference>
<evidence type="ECO:0000256" key="9">
    <source>
        <dbReference type="ARBA" id="ARBA00022792"/>
    </source>
</evidence>
<evidence type="ECO:0000256" key="1">
    <source>
        <dbReference type="ARBA" id="ARBA00001971"/>
    </source>
</evidence>
<feature type="binding site" description="axial binding residue" evidence="27">
    <location>
        <position position="790"/>
    </location>
    <ligand>
        <name>heme</name>
        <dbReference type="ChEBI" id="CHEBI:30413"/>
    </ligand>
    <ligandPart>
        <name>Fe</name>
        <dbReference type="ChEBI" id="CHEBI:18248"/>
    </ligandPart>
</feature>
<evidence type="ECO:0000256" key="15">
    <source>
        <dbReference type="ARBA" id="ARBA00023033"/>
    </source>
</evidence>
<evidence type="ECO:0000256" key="7">
    <source>
        <dbReference type="ARBA" id="ARBA00022692"/>
    </source>
</evidence>
<dbReference type="GO" id="GO:0046222">
    <property type="term" value="P:aflatoxin metabolic process"/>
    <property type="evidence" value="ECO:0007669"/>
    <property type="project" value="UniProtKB-ARBA"/>
</dbReference>
<comment type="subcellular location">
    <subcellularLocation>
        <location evidence="4">Endoplasmic reticulum membrane</location>
        <topology evidence="4">Multi-pass membrane protein</topology>
    </subcellularLocation>
    <subcellularLocation>
        <location evidence="2">Microsome membrane</location>
        <topology evidence="2">Multi-pass membrane protein</topology>
    </subcellularLocation>
    <subcellularLocation>
        <location evidence="3">Mitochondrion inner membrane</location>
        <topology evidence="3">Multi-pass membrane protein</topology>
    </subcellularLocation>
</comment>
<evidence type="ECO:0000256" key="4">
    <source>
        <dbReference type="ARBA" id="ARBA00004477"/>
    </source>
</evidence>
<dbReference type="Pfam" id="PF00067">
    <property type="entry name" value="p450"/>
    <property type="match status" value="1"/>
</dbReference>
<keyword evidence="17" id="KW-0496">Mitochondrion</keyword>
<evidence type="ECO:0000256" key="2">
    <source>
        <dbReference type="ARBA" id="ARBA00004154"/>
    </source>
</evidence>
<sequence length="847" mass="96874">MRKRSRAGGRLRTCAPLLFLKMMGMLDTFLQCTSSVSLLGPLLVLVLVYLASTRSFGSQQTDRDPPGPRPLPLLGNLLQLDLEKPFYSFLELSKKYGSVFTVYLGSKRVVVLAGYKTVKEALVNHADEFGERDALQILKDKSEGHGVLWSNGESWKEMRRFALTNLRDFGMGKRACEDKILEECDFLIDVFKKFKGEAFDTTQPMNYAVSNIICAMVYGNRFEYDDPEFTSMVDRANRNIQIAGSPSAQIYNLFPWFGKFLTRNKEFRNAFDATAEQNQQLFRSLKETLNPQMCRGFVDAFLVRKQNLEESGNSNSHFHEKNLLMTVNNLFAAGTDTTATTLRWALLLMAKYPKIQDQVKEELSRVIGSRPVQVEDRRNLPFVDAVIHETQRLANIVPMALPHKTSQDVTFQGHFLKKGTTVYPLLTSVLYDESEWEKPHSFYPAHFLDEDGKFVKRDAFMPFSAGILWSNGDSWKEMRRFAVTNLKDFGMGKMAGEEKITEELHYLTEVINKFKGEAFDSTQPINNAVSNIICSMVYSNRFEYDDPEFICMIKRTNRNNLLLGSLSIQLYNLFPWIGKLITKKEEFNKLADANKEQNLTWLRRLKETLNPQMCRGFVDAFLVRKQHLEKSEITNSHFHDENLLVTVNNLFAAGTETTATTLRWGLLFMARYPDIQDQVQEELSRVIGSRQVKAEDRKNLPFVDAVVHETQRMSSVVPMSLPHKTSQDVTFQGHFIKKGTTVFPLLISVLRDESEWERPHSFYPAHFLNKDGKFVKRDAFMPFSAGRRACPGESLARMELFLFLATLLQHFCFSPPPGVSEEELDVTPQVGFSLSPPAHKLCAVPRM</sequence>
<evidence type="ECO:0000256" key="22">
    <source>
        <dbReference type="ARBA" id="ARBA00052378"/>
    </source>
</evidence>
<evidence type="ECO:0000256" key="10">
    <source>
        <dbReference type="ARBA" id="ARBA00022824"/>
    </source>
</evidence>
<dbReference type="GO" id="GO:0006805">
    <property type="term" value="P:xenobiotic metabolic process"/>
    <property type="evidence" value="ECO:0007669"/>
    <property type="project" value="TreeGrafter"/>
</dbReference>
<organism evidence="29 30">
    <name type="scientific">Scophthalmus maximus</name>
    <name type="common">Turbot</name>
    <name type="synonym">Psetta maxima</name>
    <dbReference type="NCBI Taxonomy" id="52904"/>
    <lineage>
        <taxon>Eukaryota</taxon>
        <taxon>Metazoa</taxon>
        <taxon>Chordata</taxon>
        <taxon>Craniata</taxon>
        <taxon>Vertebrata</taxon>
        <taxon>Euteleostomi</taxon>
        <taxon>Actinopterygii</taxon>
        <taxon>Neopterygii</taxon>
        <taxon>Teleostei</taxon>
        <taxon>Neoteleostei</taxon>
        <taxon>Acanthomorphata</taxon>
        <taxon>Carangaria</taxon>
        <taxon>Pleuronectiformes</taxon>
        <taxon>Pleuronectoidei</taxon>
        <taxon>Scophthalmidae</taxon>
        <taxon>Scophthalmus</taxon>
    </lineage>
</organism>
<evidence type="ECO:0000256" key="16">
    <source>
        <dbReference type="ARBA" id="ARBA00023098"/>
    </source>
</evidence>
<dbReference type="InterPro" id="IPR050182">
    <property type="entry name" value="Cytochrome_P450_fam2"/>
</dbReference>
<accession>A0A6A4RV64</accession>
<dbReference type="AlphaFoldDB" id="A0A6A4RV64"/>
<dbReference type="GO" id="GO:0005506">
    <property type="term" value="F:iron ion binding"/>
    <property type="evidence" value="ECO:0007669"/>
    <property type="project" value="InterPro"/>
</dbReference>
<dbReference type="PANTHER" id="PTHR24300:SF319">
    <property type="entry name" value="CYTOCHROME P450, FAMILY 2, SUBFAMILY AC, POLYPEPTIDE 1"/>
    <property type="match status" value="1"/>
</dbReference>
<evidence type="ECO:0000256" key="27">
    <source>
        <dbReference type="PIRSR" id="PIRSR602401-1"/>
    </source>
</evidence>
<protein>
    <recommendedName>
        <fullName evidence="25">Cytochrome P450 2U1</fullName>
        <ecNumber evidence="24">1.14.14.80</ecNumber>
    </recommendedName>
    <alternativeName>
        <fullName evidence="26">Long-chain fatty acid omega-monooxygenase</fullName>
    </alternativeName>
</protein>
<evidence type="ECO:0000256" key="18">
    <source>
        <dbReference type="ARBA" id="ARBA00023136"/>
    </source>
</evidence>
<dbReference type="GO" id="GO:0005743">
    <property type="term" value="C:mitochondrial inner membrane"/>
    <property type="evidence" value="ECO:0007669"/>
    <property type="project" value="UniProtKB-SubCell"/>
</dbReference>
<evidence type="ECO:0000256" key="28">
    <source>
        <dbReference type="SAM" id="Phobius"/>
    </source>
</evidence>
<evidence type="ECO:0000256" key="25">
    <source>
        <dbReference type="ARBA" id="ARBA00067282"/>
    </source>
</evidence>
<evidence type="ECO:0000256" key="23">
    <source>
        <dbReference type="ARBA" id="ARBA00058812"/>
    </source>
</evidence>
<keyword evidence="7 28" id="KW-0812">Transmembrane</keyword>
<evidence type="ECO:0000256" key="24">
    <source>
        <dbReference type="ARBA" id="ARBA00066560"/>
    </source>
</evidence>
<feature type="transmembrane region" description="Helical" evidence="28">
    <location>
        <begin position="29"/>
        <end position="51"/>
    </location>
</feature>
<evidence type="ECO:0000256" key="26">
    <source>
        <dbReference type="ARBA" id="ARBA00079181"/>
    </source>
</evidence>
<dbReference type="PROSITE" id="PS00086">
    <property type="entry name" value="CYTOCHROME_P450"/>
    <property type="match status" value="1"/>
</dbReference>
<keyword evidence="11" id="KW-0492">Microsome</keyword>
<dbReference type="PRINTS" id="PR01686">
    <property type="entry name" value="EP450ICYP2D"/>
</dbReference>
<evidence type="ECO:0000256" key="14">
    <source>
        <dbReference type="ARBA" id="ARBA00023004"/>
    </source>
</evidence>
<comment type="catalytic activity">
    <reaction evidence="22">
        <text>an omega-methyl-long-chain fatty acid + reduced [NADPH--hemoprotein reductase] + O2 = an omega-hydroxy-long-chain fatty acid + oxidized [NADPH--hemoprotein reductase] + H2O + H(+)</text>
        <dbReference type="Rhea" id="RHEA:56748"/>
        <dbReference type="Rhea" id="RHEA-COMP:11964"/>
        <dbReference type="Rhea" id="RHEA-COMP:11965"/>
        <dbReference type="ChEBI" id="CHEBI:15377"/>
        <dbReference type="ChEBI" id="CHEBI:15378"/>
        <dbReference type="ChEBI" id="CHEBI:15379"/>
        <dbReference type="ChEBI" id="CHEBI:57618"/>
        <dbReference type="ChEBI" id="CHEBI:58210"/>
        <dbReference type="ChEBI" id="CHEBI:140991"/>
        <dbReference type="ChEBI" id="CHEBI:140992"/>
        <dbReference type="EC" id="1.14.14.80"/>
    </reaction>
    <physiologicalReaction direction="left-to-right" evidence="22">
        <dbReference type="Rhea" id="RHEA:56749"/>
    </physiologicalReaction>
</comment>
<evidence type="ECO:0000256" key="21">
    <source>
        <dbReference type="ARBA" id="ARBA00052159"/>
    </source>
</evidence>
<evidence type="ECO:0000313" key="30">
    <source>
        <dbReference type="Proteomes" id="UP000438429"/>
    </source>
</evidence>
<gene>
    <name evidence="29" type="ORF">F2P81_024548</name>
</gene>
<dbReference type="Gene3D" id="1.10.630.10">
    <property type="entry name" value="Cytochrome P450"/>
    <property type="match status" value="2"/>
</dbReference>
<evidence type="ECO:0000256" key="12">
    <source>
        <dbReference type="ARBA" id="ARBA00022989"/>
    </source>
</evidence>
<dbReference type="PANTHER" id="PTHR24300">
    <property type="entry name" value="CYTOCHROME P450 508A4-RELATED"/>
    <property type="match status" value="1"/>
</dbReference>
<evidence type="ECO:0000256" key="6">
    <source>
        <dbReference type="ARBA" id="ARBA00022617"/>
    </source>
</evidence>
<keyword evidence="10" id="KW-0256">Endoplasmic reticulum</keyword>
<dbReference type="InterPro" id="IPR036396">
    <property type="entry name" value="Cyt_P450_sf"/>
</dbReference>
<keyword evidence="8 27" id="KW-0479">Metal-binding</keyword>
<keyword evidence="13" id="KW-0560">Oxidoreductase</keyword>
<dbReference type="EC" id="1.14.14.80" evidence="24"/>
<dbReference type="GO" id="GO:0006082">
    <property type="term" value="P:organic acid metabolic process"/>
    <property type="evidence" value="ECO:0007669"/>
    <property type="project" value="TreeGrafter"/>
</dbReference>
<proteinExistence type="inferred from homology"/>
<dbReference type="EMBL" id="VEVO01000022">
    <property type="protein sequence ID" value="KAF0023918.1"/>
    <property type="molecule type" value="Genomic_DNA"/>
</dbReference>
<comment type="caution">
    <text evidence="29">The sequence shown here is derived from an EMBL/GenBank/DDBJ whole genome shotgun (WGS) entry which is preliminary data.</text>
</comment>
<reference evidence="29 30" key="1">
    <citation type="submission" date="2019-06" db="EMBL/GenBank/DDBJ databases">
        <title>Draft genomes of female and male turbot (Scophthalmus maximus).</title>
        <authorList>
            <person name="Xu H."/>
            <person name="Xu X.-W."/>
            <person name="Shao C."/>
            <person name="Chen S."/>
        </authorList>
    </citation>
    <scope>NUCLEOTIDE SEQUENCE [LARGE SCALE GENOMIC DNA]</scope>
    <source>
        <strain evidence="29">Ysfricsl-2016a</strain>
        <tissue evidence="29">Blood</tissue>
    </source>
</reference>
<comment type="catalytic activity">
    <reaction evidence="19">
        <text>(5Z,8Z,11Z,14Z)-eicosatetraenoate + reduced [NADPH--hemoprotein reductase] + O2 = 19-hydroxy-(5Z,8Z,11Z,14Z)-eicosatetraenoate + oxidized [NADPH--hemoprotein reductase] + H2O + H(+)</text>
        <dbReference type="Rhea" id="RHEA:39759"/>
        <dbReference type="Rhea" id="RHEA-COMP:11964"/>
        <dbReference type="Rhea" id="RHEA-COMP:11965"/>
        <dbReference type="ChEBI" id="CHEBI:15377"/>
        <dbReference type="ChEBI" id="CHEBI:15378"/>
        <dbReference type="ChEBI" id="CHEBI:15379"/>
        <dbReference type="ChEBI" id="CHEBI:32395"/>
        <dbReference type="ChEBI" id="CHEBI:57618"/>
        <dbReference type="ChEBI" id="CHEBI:58210"/>
        <dbReference type="ChEBI" id="CHEBI:76627"/>
    </reaction>
    <physiologicalReaction direction="left-to-right" evidence="19">
        <dbReference type="Rhea" id="RHEA:39760"/>
    </physiologicalReaction>
</comment>
<evidence type="ECO:0000256" key="20">
    <source>
        <dbReference type="ARBA" id="ARBA00051320"/>
    </source>
</evidence>